<dbReference type="InterPro" id="IPR008160">
    <property type="entry name" value="Collagen"/>
</dbReference>
<organism evidence="5 6">
    <name type="scientific">Gracilibacillus xinjiangensis</name>
    <dbReference type="NCBI Taxonomy" id="1193282"/>
    <lineage>
        <taxon>Bacteria</taxon>
        <taxon>Bacillati</taxon>
        <taxon>Bacillota</taxon>
        <taxon>Bacilli</taxon>
        <taxon>Bacillales</taxon>
        <taxon>Bacillaceae</taxon>
        <taxon>Gracilibacillus</taxon>
    </lineage>
</organism>
<dbReference type="InterPro" id="IPR008983">
    <property type="entry name" value="Tumour_necrosis_fac-like_dom"/>
</dbReference>
<feature type="domain" description="BclA C-terminal" evidence="4">
    <location>
        <begin position="104"/>
        <end position="230"/>
    </location>
</feature>
<accession>A0ABV8WWR0</accession>
<evidence type="ECO:0000256" key="3">
    <source>
        <dbReference type="SAM" id="MobiDB-lite"/>
    </source>
</evidence>
<comment type="caution">
    <text evidence="5">The sequence shown here is derived from an EMBL/GenBank/DDBJ whole genome shotgun (WGS) entry which is preliminary data.</text>
</comment>
<keyword evidence="6" id="KW-1185">Reference proteome</keyword>
<feature type="region of interest" description="Disordered" evidence="3">
    <location>
        <begin position="1"/>
        <end position="103"/>
    </location>
</feature>
<comment type="subcellular location">
    <subcellularLocation>
        <location evidence="1">Secreted</location>
    </subcellularLocation>
</comment>
<evidence type="ECO:0000313" key="5">
    <source>
        <dbReference type="EMBL" id="MFC4403885.1"/>
    </source>
</evidence>
<gene>
    <name evidence="5" type="ORF">ACFOY7_12480</name>
</gene>
<proteinExistence type="predicted"/>
<name>A0ABV8WWR0_9BACI</name>
<dbReference type="Pfam" id="PF01391">
    <property type="entry name" value="Collagen"/>
    <property type="match status" value="1"/>
</dbReference>
<dbReference type="PANTHER" id="PTHR15427:SF33">
    <property type="entry name" value="COLLAGEN IV NC1 DOMAIN-CONTAINING PROTEIN"/>
    <property type="match status" value="1"/>
</dbReference>
<dbReference type="EMBL" id="JBHSDT010000008">
    <property type="protein sequence ID" value="MFC4403885.1"/>
    <property type="molecule type" value="Genomic_DNA"/>
</dbReference>
<keyword evidence="2" id="KW-0964">Secreted</keyword>
<sequence>MSNIRFHSNDGGGCSRGPRGPVGPEGPPGPPGVEGPPGPPGPTGANGPAGPAGPTGPAGAEGPPGPAGPIGPEGPAGPAGATGPAGPPGPEGPAGPVITETSGFAANSSGTLISVVLGGSTIPLPDDQNLSGITVNAADTVFTVPAEGRYLIMYNINLTAALLVGSRIVVNGVPLESSVRNPVLSVSNLSANVITNLAAGDTISLQLFGLLGAATLQGGQGAALTIIRLDDTTV</sequence>
<feature type="compositionally biased region" description="Pro residues" evidence="3">
    <location>
        <begin position="24"/>
        <end position="42"/>
    </location>
</feature>
<dbReference type="SUPFAM" id="SSF49842">
    <property type="entry name" value="TNF-like"/>
    <property type="match status" value="1"/>
</dbReference>
<dbReference type="InterPro" id="IPR041415">
    <property type="entry name" value="BclA_C"/>
</dbReference>
<reference evidence="6" key="1">
    <citation type="journal article" date="2019" name="Int. J. Syst. Evol. Microbiol.">
        <title>The Global Catalogue of Microorganisms (GCM) 10K type strain sequencing project: providing services to taxonomists for standard genome sequencing and annotation.</title>
        <authorList>
            <consortium name="The Broad Institute Genomics Platform"/>
            <consortium name="The Broad Institute Genome Sequencing Center for Infectious Disease"/>
            <person name="Wu L."/>
            <person name="Ma J."/>
        </authorList>
    </citation>
    <scope>NUCLEOTIDE SEQUENCE [LARGE SCALE GENOMIC DNA]</scope>
    <source>
        <strain evidence="6">CCUG 37865</strain>
    </source>
</reference>
<dbReference type="PANTHER" id="PTHR15427">
    <property type="entry name" value="EMILIN ELASTIN MICROFIBRIL INTERFACE-LOCATED PROTEIN ELASTIN MICROFIBRIL INTERFACER"/>
    <property type="match status" value="1"/>
</dbReference>
<dbReference type="Pfam" id="PF18573">
    <property type="entry name" value="BclA_C"/>
    <property type="match status" value="1"/>
</dbReference>
<evidence type="ECO:0000259" key="4">
    <source>
        <dbReference type="Pfam" id="PF18573"/>
    </source>
</evidence>
<dbReference type="RefSeq" id="WP_390252418.1">
    <property type="nucleotide sequence ID" value="NZ_JBHSDT010000008.1"/>
</dbReference>
<dbReference type="Proteomes" id="UP001595882">
    <property type="component" value="Unassembled WGS sequence"/>
</dbReference>
<evidence type="ECO:0000256" key="1">
    <source>
        <dbReference type="ARBA" id="ARBA00004613"/>
    </source>
</evidence>
<evidence type="ECO:0000313" key="6">
    <source>
        <dbReference type="Proteomes" id="UP001595882"/>
    </source>
</evidence>
<evidence type="ECO:0000256" key="2">
    <source>
        <dbReference type="ARBA" id="ARBA00022525"/>
    </source>
</evidence>
<dbReference type="Gene3D" id="2.60.120.40">
    <property type="match status" value="1"/>
</dbReference>
<protein>
    <submittedName>
        <fullName evidence="5">Collagen-like triple helix repeat-containing protein</fullName>
    </submittedName>
</protein>
<dbReference type="InterPro" id="IPR050392">
    <property type="entry name" value="Collagen/C1q_domain"/>
</dbReference>